<dbReference type="PROSITE" id="PS50156">
    <property type="entry name" value="SSD"/>
    <property type="match status" value="2"/>
</dbReference>
<dbReference type="Gene3D" id="1.20.1640.10">
    <property type="entry name" value="Multidrug efflux transporter AcrB transmembrane domain"/>
    <property type="match status" value="2"/>
</dbReference>
<feature type="domain" description="SSD" evidence="9">
    <location>
        <begin position="216"/>
        <end position="342"/>
    </location>
</feature>
<evidence type="ECO:0000256" key="3">
    <source>
        <dbReference type="ARBA" id="ARBA00022475"/>
    </source>
</evidence>
<keyword evidence="6 8" id="KW-0472">Membrane</keyword>
<feature type="transmembrane region" description="Helical" evidence="8">
    <location>
        <begin position="568"/>
        <end position="590"/>
    </location>
</feature>
<dbReference type="GO" id="GO:0005886">
    <property type="term" value="C:plasma membrane"/>
    <property type="evidence" value="ECO:0007669"/>
    <property type="project" value="UniProtKB-SubCell"/>
</dbReference>
<dbReference type="AlphaFoldDB" id="A0A542XQH7"/>
<organism evidence="11 12">
    <name type="scientific">Salinispora arenicola</name>
    <dbReference type="NCBI Taxonomy" id="168697"/>
    <lineage>
        <taxon>Bacteria</taxon>
        <taxon>Bacillati</taxon>
        <taxon>Actinomycetota</taxon>
        <taxon>Actinomycetes</taxon>
        <taxon>Micromonosporales</taxon>
        <taxon>Micromonosporaceae</taxon>
        <taxon>Salinispora</taxon>
    </lineage>
</organism>
<comment type="caution">
    <text evidence="11">The sequence shown here is derived from an EMBL/GenBank/DDBJ whole genome shotgun (WGS) entry which is preliminary data.</text>
</comment>
<feature type="transmembrane region" description="Helical" evidence="8">
    <location>
        <begin position="178"/>
        <end position="204"/>
    </location>
</feature>
<dbReference type="InterPro" id="IPR050545">
    <property type="entry name" value="Mycobact_MmpL"/>
</dbReference>
<dbReference type="RefSeq" id="WP_016812789.1">
    <property type="nucleotide sequence ID" value="NZ_BOQM01000026.1"/>
</dbReference>
<evidence type="ECO:0000256" key="5">
    <source>
        <dbReference type="ARBA" id="ARBA00022989"/>
    </source>
</evidence>
<dbReference type="Proteomes" id="UP000677457">
    <property type="component" value="Unassembled WGS sequence"/>
</dbReference>
<feature type="transmembrane region" description="Helical" evidence="8">
    <location>
        <begin position="380"/>
        <end position="400"/>
    </location>
</feature>
<feature type="domain" description="SSD" evidence="9">
    <location>
        <begin position="571"/>
        <end position="699"/>
    </location>
</feature>
<dbReference type="SUPFAM" id="SSF82866">
    <property type="entry name" value="Multidrug efflux transporter AcrB transmembrane domain"/>
    <property type="match status" value="2"/>
</dbReference>
<feature type="transmembrane region" description="Helical" evidence="8">
    <location>
        <begin position="26"/>
        <end position="45"/>
    </location>
</feature>
<dbReference type="InterPro" id="IPR004869">
    <property type="entry name" value="MMPL_dom"/>
</dbReference>
<feature type="transmembrane region" description="Helical" evidence="8">
    <location>
        <begin position="288"/>
        <end position="308"/>
    </location>
</feature>
<evidence type="ECO:0000313" key="13">
    <source>
        <dbReference type="Proteomes" id="UP000677457"/>
    </source>
</evidence>
<feature type="transmembrane region" description="Helical" evidence="8">
    <location>
        <begin position="544"/>
        <end position="561"/>
    </location>
</feature>
<feature type="transmembrane region" description="Helical" evidence="8">
    <location>
        <begin position="211"/>
        <end position="233"/>
    </location>
</feature>
<evidence type="ECO:0000259" key="9">
    <source>
        <dbReference type="PROSITE" id="PS50156"/>
    </source>
</evidence>
<dbReference type="EMBL" id="VFOL01000001">
    <property type="protein sequence ID" value="TQL38108.1"/>
    <property type="molecule type" value="Genomic_DNA"/>
</dbReference>
<reference evidence="10 13" key="2">
    <citation type="submission" date="2021-03" db="EMBL/GenBank/DDBJ databases">
        <title>Whole genome shotgun sequence of Salinispora arenicola NBRC 105043.</title>
        <authorList>
            <person name="Komaki H."/>
            <person name="Tamura T."/>
        </authorList>
    </citation>
    <scope>NUCLEOTIDE SEQUENCE [LARGE SCALE GENOMIC DNA]</scope>
    <source>
        <strain evidence="10 13">NBRC 105043</strain>
    </source>
</reference>
<feature type="region of interest" description="Disordered" evidence="7">
    <location>
        <begin position="64"/>
        <end position="83"/>
    </location>
</feature>
<comment type="similarity">
    <text evidence="2">Belongs to the resistance-nodulation-cell division (RND) (TC 2.A.6) family. MmpL subfamily.</text>
</comment>
<proteinExistence type="inferred from homology"/>
<dbReference type="EMBL" id="BOQM01000026">
    <property type="protein sequence ID" value="GIM86634.1"/>
    <property type="molecule type" value="Genomic_DNA"/>
</dbReference>
<dbReference type="GeneID" id="93772496"/>
<feature type="transmembrane region" description="Helical" evidence="8">
    <location>
        <begin position="641"/>
        <end position="664"/>
    </location>
</feature>
<dbReference type="PANTHER" id="PTHR33406:SF6">
    <property type="entry name" value="MEMBRANE PROTEIN YDGH-RELATED"/>
    <property type="match status" value="1"/>
</dbReference>
<keyword evidence="13" id="KW-1185">Reference proteome</keyword>
<evidence type="ECO:0000313" key="10">
    <source>
        <dbReference type="EMBL" id="GIM86634.1"/>
    </source>
</evidence>
<keyword evidence="3" id="KW-1003">Cell membrane</keyword>
<comment type="subcellular location">
    <subcellularLocation>
        <location evidence="1">Cell membrane</location>
        <topology evidence="1">Multi-pass membrane protein</topology>
    </subcellularLocation>
</comment>
<evidence type="ECO:0000256" key="2">
    <source>
        <dbReference type="ARBA" id="ARBA00010157"/>
    </source>
</evidence>
<sequence length="716" mass="75188">MGRVTGTSKPIADGVAAMPSRNIGTLIAVVVTLGWLVVGGVAHSFPGRLGQVETDNFQTFLPASAESQQAQSQSRDITGADTTPALVVYERPGGITTDDQERAMSDMTRFGEVQWVVGPLASPVPSQDGQALLQVVPIDNAVGQAENDVVDQLRTIAGGDRDGLTVEVTGPAALRGDLITVLAGVGGRLLAVTLGAVLVVLLIIYRSPVLWALPLIAAGLSYVLATVFVYWLADADVIKLSGESRGILTVLVFGAGTDYALLLIARYREELTRRARPVDAMRVAWRGAAPAIIASGSTVILGLLALLLSVLSSTRSLGPVSAIGIACTLLVMLTFLPALLVLGGRRVFWPRIPRPEQHADATSHRFWTPVARLVGRRDRLVWVVAAICLGVAALGVTQLGKQAINQDDLLFSGHRSSVSGQRVLDQHYPGGTGSPAIIVTNAETVNQVTAAARQVSGIATVTPFTAQGGASATAPQPGAAPKVVNGRVQVNATTTAAPDSDSAEQTLRRLRTAVHAVPGSDSVVGGSTATNVDTANAADRDQQVIFPVVLVVILFCLAVLLRALLAPILLVLTVVLSFTATVGICVIAFRYLLNIPKVDPEFLLFAFVFLVALGVDYNVFLMSRVRQESERLGTRAGVLSALTATGGVITSAGVVLAATFAALTVLPVRILVELGIALPVGLLIDTIVVRSLLVPALSHDLGRRIWWPGRLARGRR</sequence>
<accession>A0A542XQH7</accession>
<protein>
    <submittedName>
        <fullName evidence="10">Membrane protein</fullName>
    </submittedName>
    <submittedName>
        <fullName evidence="11">RND superfamily putative drug exporter</fullName>
    </submittedName>
</protein>
<feature type="compositionally biased region" description="Low complexity" evidence="7">
    <location>
        <begin position="64"/>
        <end position="74"/>
    </location>
</feature>
<dbReference type="Proteomes" id="UP000315983">
    <property type="component" value="Unassembled WGS sequence"/>
</dbReference>
<keyword evidence="4 8" id="KW-0812">Transmembrane</keyword>
<dbReference type="InterPro" id="IPR000731">
    <property type="entry name" value="SSD"/>
</dbReference>
<feature type="transmembrane region" description="Helical" evidence="8">
    <location>
        <begin position="320"/>
        <end position="342"/>
    </location>
</feature>
<evidence type="ECO:0000256" key="1">
    <source>
        <dbReference type="ARBA" id="ARBA00004651"/>
    </source>
</evidence>
<reference evidence="11 12" key="1">
    <citation type="submission" date="2019-06" db="EMBL/GenBank/DDBJ databases">
        <title>Sequencing the genomes of 1000 actinobacteria strains.</title>
        <authorList>
            <person name="Klenk H.-P."/>
        </authorList>
    </citation>
    <scope>NUCLEOTIDE SEQUENCE [LARGE SCALE GENOMIC DNA]</scope>
    <source>
        <strain evidence="11 12">DSM 44819</strain>
    </source>
</reference>
<keyword evidence="5 8" id="KW-1133">Transmembrane helix</keyword>
<gene>
    <name evidence="11" type="ORF">FB564_3285</name>
    <name evidence="10" type="ORF">Sar04_33700</name>
</gene>
<evidence type="ECO:0000256" key="7">
    <source>
        <dbReference type="SAM" id="MobiDB-lite"/>
    </source>
</evidence>
<dbReference type="Pfam" id="PF03176">
    <property type="entry name" value="MMPL"/>
    <property type="match status" value="2"/>
</dbReference>
<feature type="transmembrane region" description="Helical" evidence="8">
    <location>
        <begin position="676"/>
        <end position="697"/>
    </location>
</feature>
<evidence type="ECO:0000256" key="8">
    <source>
        <dbReference type="SAM" id="Phobius"/>
    </source>
</evidence>
<dbReference type="PANTHER" id="PTHR33406">
    <property type="entry name" value="MEMBRANE PROTEIN MJ1562-RELATED"/>
    <property type="match status" value="1"/>
</dbReference>
<name>A0A542XQH7_SALAC</name>
<evidence type="ECO:0000313" key="11">
    <source>
        <dbReference type="EMBL" id="TQL38108.1"/>
    </source>
</evidence>
<evidence type="ECO:0000256" key="6">
    <source>
        <dbReference type="ARBA" id="ARBA00023136"/>
    </source>
</evidence>
<feature type="transmembrane region" description="Helical" evidence="8">
    <location>
        <begin position="602"/>
        <end position="620"/>
    </location>
</feature>
<feature type="transmembrane region" description="Helical" evidence="8">
    <location>
        <begin position="245"/>
        <end position="267"/>
    </location>
</feature>
<evidence type="ECO:0000256" key="4">
    <source>
        <dbReference type="ARBA" id="ARBA00022692"/>
    </source>
</evidence>
<evidence type="ECO:0000313" key="12">
    <source>
        <dbReference type="Proteomes" id="UP000315983"/>
    </source>
</evidence>